<dbReference type="InterPro" id="IPR050559">
    <property type="entry name" value="P-Pant_transferase_sf"/>
</dbReference>
<evidence type="ECO:0000313" key="3">
    <source>
        <dbReference type="Proteomes" id="UP001155483"/>
    </source>
</evidence>
<proteinExistence type="predicted"/>
<keyword evidence="1 2" id="KW-0808">Transferase</keyword>
<dbReference type="Proteomes" id="UP001155483">
    <property type="component" value="Unassembled WGS sequence"/>
</dbReference>
<keyword evidence="3" id="KW-1185">Reference proteome</keyword>
<comment type="caution">
    <text evidence="2">The sequence shown here is derived from an EMBL/GenBank/DDBJ whole genome shotgun (WGS) entry which is preliminary data.</text>
</comment>
<sequence length="233" mass="27046">MPIFFQQDIDKDTRLAIWKIEEGEDFFLQKAVPQRKVGHPHKRVQHLAGRYLLRHLFSDFPVELIRIADTRKPFLEDEAYHFSISHCGDFAAAIVSKTKRVGVDIEEVRPTVGKVQHKFVAEMELEAEKWELGIKTTKGGSEFIEQRQSQINGLRTIAPDLETLTLIWSCKEAVYKWFGWGEVDFKEHIVFQSVKRLSDTLYHSTIHFQKVEPVILQLNSRSFDGIVMSYVVT</sequence>
<dbReference type="GO" id="GO:0019878">
    <property type="term" value="P:lysine biosynthetic process via aminoadipic acid"/>
    <property type="evidence" value="ECO:0007669"/>
    <property type="project" value="TreeGrafter"/>
</dbReference>
<evidence type="ECO:0000313" key="2">
    <source>
        <dbReference type="EMBL" id="MCU7548866.1"/>
    </source>
</evidence>
<dbReference type="GO" id="GO:0005829">
    <property type="term" value="C:cytosol"/>
    <property type="evidence" value="ECO:0007669"/>
    <property type="project" value="TreeGrafter"/>
</dbReference>
<evidence type="ECO:0000256" key="1">
    <source>
        <dbReference type="ARBA" id="ARBA00022679"/>
    </source>
</evidence>
<dbReference type="GO" id="GO:0000287">
    <property type="term" value="F:magnesium ion binding"/>
    <property type="evidence" value="ECO:0007669"/>
    <property type="project" value="InterPro"/>
</dbReference>
<dbReference type="InterPro" id="IPR037143">
    <property type="entry name" value="4-PPantetheinyl_Trfase_dom_sf"/>
</dbReference>
<gene>
    <name evidence="2" type="ORF">OCK74_07035</name>
</gene>
<dbReference type="PANTHER" id="PTHR12215:SF10">
    <property type="entry name" value="L-AMINOADIPATE-SEMIALDEHYDE DEHYDROGENASE-PHOSPHOPANTETHEINYL TRANSFERASE"/>
    <property type="match status" value="1"/>
</dbReference>
<protein>
    <submittedName>
        <fullName evidence="2">4'-phosphopantetheinyl transferase superfamily protein</fullName>
    </submittedName>
</protein>
<dbReference type="GO" id="GO:0008897">
    <property type="term" value="F:holo-[acyl-carrier-protein] synthase activity"/>
    <property type="evidence" value="ECO:0007669"/>
    <property type="project" value="InterPro"/>
</dbReference>
<accession>A0A9X2XUR7</accession>
<dbReference type="EMBL" id="JAOTIF010000003">
    <property type="protein sequence ID" value="MCU7548866.1"/>
    <property type="molecule type" value="Genomic_DNA"/>
</dbReference>
<dbReference type="PANTHER" id="PTHR12215">
    <property type="entry name" value="PHOSPHOPANTETHEINE TRANSFERASE"/>
    <property type="match status" value="1"/>
</dbReference>
<reference evidence="2" key="1">
    <citation type="submission" date="2022-09" db="EMBL/GenBank/DDBJ databases">
        <authorList>
            <person name="Yuan C."/>
            <person name="Ke Z."/>
        </authorList>
    </citation>
    <scope>NUCLEOTIDE SEQUENCE</scope>
    <source>
        <strain evidence="2">LB-8</strain>
    </source>
</reference>
<dbReference type="SUPFAM" id="SSF56214">
    <property type="entry name" value="4'-phosphopantetheinyl transferase"/>
    <property type="match status" value="2"/>
</dbReference>
<reference evidence="2" key="2">
    <citation type="submission" date="2023-04" db="EMBL/GenBank/DDBJ databases">
        <title>Paracnuella aquatica gen. nov., sp. nov., a member of the family Chitinophagaceae isolated from a hot spring.</title>
        <authorList>
            <person name="Wang C."/>
        </authorList>
    </citation>
    <scope>NUCLEOTIDE SEQUENCE</scope>
    <source>
        <strain evidence="2">LB-8</strain>
    </source>
</reference>
<dbReference type="RefSeq" id="WP_279296311.1">
    <property type="nucleotide sequence ID" value="NZ_JAOTIF010000003.1"/>
</dbReference>
<dbReference type="Gene3D" id="3.90.470.20">
    <property type="entry name" value="4'-phosphopantetheinyl transferase domain"/>
    <property type="match status" value="1"/>
</dbReference>
<dbReference type="AlphaFoldDB" id="A0A9X2XUR7"/>
<name>A0A9X2XUR7_9BACT</name>
<organism evidence="2 3">
    <name type="scientific">Paraflavisolibacter caeni</name>
    <dbReference type="NCBI Taxonomy" id="2982496"/>
    <lineage>
        <taxon>Bacteria</taxon>
        <taxon>Pseudomonadati</taxon>
        <taxon>Bacteroidota</taxon>
        <taxon>Chitinophagia</taxon>
        <taxon>Chitinophagales</taxon>
        <taxon>Chitinophagaceae</taxon>
        <taxon>Paraflavisolibacter</taxon>
    </lineage>
</organism>